<evidence type="ECO:0000313" key="1">
    <source>
        <dbReference type="EMBL" id="AIA64098.1"/>
    </source>
</evidence>
<proteinExistence type="predicted"/>
<dbReference type="OrthoDB" id="21802at10239"/>
<accession>A0A060AKW8</accession>
<protein>
    <submittedName>
        <fullName evidence="1">Uncharacterized protein</fullName>
    </submittedName>
</protein>
<dbReference type="Proteomes" id="UP000026999">
    <property type="component" value="Segment"/>
</dbReference>
<sequence>MKKKFTIEVEMEERWINDFMSMLDKMEYLGNLGASRTVSIYADGDGGFRPKFKASIDWDRVRPVNADYDLNDNHYDAG</sequence>
<gene>
    <name evidence="1" type="ORF">PHAGE6E_72</name>
</gene>
<evidence type="ECO:0000313" key="2">
    <source>
        <dbReference type="Proteomes" id="UP000026999"/>
    </source>
</evidence>
<name>A0A060AKW8_9CAUD</name>
<dbReference type="GeneID" id="19685814"/>
<dbReference type="RefSeq" id="YP_009042577.1">
    <property type="nucleotide sequence ID" value="NC_024355.1"/>
</dbReference>
<dbReference type="EMBL" id="KJ804259">
    <property type="protein sequence ID" value="AIA64098.1"/>
    <property type="molecule type" value="Genomic_DNA"/>
</dbReference>
<keyword evidence="2" id="KW-1185">Reference proteome</keyword>
<dbReference type="KEGG" id="vg:19685814"/>
<organism evidence="1 2">
    <name type="scientific">Staphylococcus phage 6ec</name>
    <dbReference type="NCBI Taxonomy" id="1500386"/>
    <lineage>
        <taxon>Viruses</taxon>
        <taxon>Duplodnaviria</taxon>
        <taxon>Heunggongvirae</taxon>
        <taxon>Uroviricota</taxon>
        <taxon>Caudoviricetes</taxon>
        <taxon>Sextaecvirus</taxon>
        <taxon>Sextaecvirus sextaec</taxon>
    </lineage>
</organism>
<reference evidence="1 2" key="1">
    <citation type="journal article" date="2014" name="Genome Announc.">
        <title>Complete Genome Sequence of a Staphylococcus epidermidis Bacteriophage Isolated from the Anterior Nares of Humans.</title>
        <authorList>
            <person name="Aswani V.H."/>
            <person name="Tremblay D.M."/>
            <person name="Moineau S."/>
            <person name="Shukla S.K."/>
        </authorList>
    </citation>
    <scope>NUCLEOTIDE SEQUENCE [LARGE SCALE GENOMIC DNA]</scope>
</reference>